<name>A0A2S1R9T9_9ACTN</name>
<dbReference type="InterPro" id="IPR032710">
    <property type="entry name" value="NTF2-like_dom_sf"/>
</dbReference>
<reference evidence="2 3" key="1">
    <citation type="submission" date="2016-04" db="EMBL/GenBank/DDBJ databases">
        <title>Complete genome sequence of Dietzia lutea YIM 80766T, a strain isolated from desert soil in Egypt.</title>
        <authorList>
            <person name="Zhao J."/>
            <person name="Hu B."/>
            <person name="Geng S."/>
            <person name="Nie Y."/>
            <person name="Tang Y."/>
        </authorList>
    </citation>
    <scope>NUCLEOTIDE SEQUENCE [LARGE SCALE GENOMIC DNA]</scope>
    <source>
        <strain evidence="2 3">YIM 80766</strain>
    </source>
</reference>
<dbReference type="OrthoDB" id="1492465at2"/>
<dbReference type="SUPFAM" id="SSF54427">
    <property type="entry name" value="NTF2-like"/>
    <property type="match status" value="1"/>
</dbReference>
<feature type="domain" description="SnoaL-like" evidence="1">
    <location>
        <begin position="9"/>
        <end position="124"/>
    </location>
</feature>
<dbReference type="Proteomes" id="UP000244928">
    <property type="component" value="Chromosome"/>
</dbReference>
<dbReference type="Pfam" id="PF13577">
    <property type="entry name" value="SnoaL_4"/>
    <property type="match status" value="1"/>
</dbReference>
<evidence type="ECO:0000313" key="2">
    <source>
        <dbReference type="EMBL" id="AWH93059.1"/>
    </source>
</evidence>
<evidence type="ECO:0000259" key="1">
    <source>
        <dbReference type="Pfam" id="PF13577"/>
    </source>
</evidence>
<evidence type="ECO:0000313" key="3">
    <source>
        <dbReference type="Proteomes" id="UP000244928"/>
    </source>
</evidence>
<dbReference type="KEGG" id="dlu:A6035_13755"/>
<accession>A0A2S1R9T9</accession>
<keyword evidence="3" id="KW-1185">Reference proteome</keyword>
<dbReference type="Gene3D" id="3.10.450.50">
    <property type="match status" value="1"/>
</dbReference>
<dbReference type="AlphaFoldDB" id="A0A2S1R9T9"/>
<proteinExistence type="predicted"/>
<dbReference type="EMBL" id="CP015449">
    <property type="protein sequence ID" value="AWH93059.1"/>
    <property type="molecule type" value="Genomic_DNA"/>
</dbReference>
<dbReference type="RefSeq" id="WP_108848340.1">
    <property type="nucleotide sequence ID" value="NZ_CP015449.1"/>
</dbReference>
<gene>
    <name evidence="2" type="ORF">A6035_13755</name>
</gene>
<protein>
    <recommendedName>
        <fullName evidence="1">SnoaL-like domain-containing protein</fullName>
    </recommendedName>
</protein>
<sequence>MNSLHHRAHELASTYAEAVNLREPQVWAACWHDAATWQLADGRMLRGIDEITRTWHDAMGHHRMVFQALAHGTVREIEGRLTGLWHFTEYAWRADAGTGALLLAHYEDEYVEDEDGALRFSHRRLVRHYHGSPQLTDAPLL</sequence>
<organism evidence="2 3">
    <name type="scientific">Dietzia lutea</name>
    <dbReference type="NCBI Taxonomy" id="546160"/>
    <lineage>
        <taxon>Bacteria</taxon>
        <taxon>Bacillati</taxon>
        <taxon>Actinomycetota</taxon>
        <taxon>Actinomycetes</taxon>
        <taxon>Mycobacteriales</taxon>
        <taxon>Dietziaceae</taxon>
        <taxon>Dietzia</taxon>
    </lineage>
</organism>
<dbReference type="InterPro" id="IPR037401">
    <property type="entry name" value="SnoaL-like"/>
</dbReference>